<dbReference type="InterPro" id="IPR007450">
    <property type="entry name" value="BamE_dom"/>
</dbReference>
<evidence type="ECO:0000313" key="3">
    <source>
        <dbReference type="Proteomes" id="UP000252707"/>
    </source>
</evidence>
<feature type="domain" description="Outer membrane protein assembly factor BamE" evidence="1">
    <location>
        <begin position="40"/>
        <end position="109"/>
    </location>
</feature>
<accession>A0A369CKH2</accession>
<evidence type="ECO:0000259" key="1">
    <source>
        <dbReference type="Pfam" id="PF04355"/>
    </source>
</evidence>
<keyword evidence="3" id="KW-1185">Reference proteome</keyword>
<proteinExistence type="predicted"/>
<organism evidence="2 3">
    <name type="scientific">Thioalbus denitrificans</name>
    <dbReference type="NCBI Taxonomy" id="547122"/>
    <lineage>
        <taxon>Bacteria</taxon>
        <taxon>Pseudomonadati</taxon>
        <taxon>Pseudomonadota</taxon>
        <taxon>Gammaproteobacteria</taxon>
        <taxon>Chromatiales</taxon>
        <taxon>Ectothiorhodospiraceae</taxon>
        <taxon>Thioalbus</taxon>
    </lineage>
</organism>
<dbReference type="AlphaFoldDB" id="A0A369CKH2"/>
<dbReference type="EMBL" id="QPJY01000001">
    <property type="protein sequence ID" value="RCX33176.1"/>
    <property type="molecule type" value="Genomic_DNA"/>
</dbReference>
<protein>
    <submittedName>
        <fullName evidence="2">SmpA/OmlA family protein</fullName>
    </submittedName>
</protein>
<dbReference type="GO" id="GO:0019867">
    <property type="term" value="C:outer membrane"/>
    <property type="evidence" value="ECO:0007669"/>
    <property type="project" value="InterPro"/>
</dbReference>
<evidence type="ECO:0000313" key="2">
    <source>
        <dbReference type="EMBL" id="RCX33176.1"/>
    </source>
</evidence>
<dbReference type="PROSITE" id="PS51257">
    <property type="entry name" value="PROKAR_LIPOPROTEIN"/>
    <property type="match status" value="1"/>
</dbReference>
<dbReference type="Pfam" id="PF04355">
    <property type="entry name" value="BamE"/>
    <property type="match status" value="1"/>
</dbReference>
<reference evidence="2 3" key="1">
    <citation type="submission" date="2018-07" db="EMBL/GenBank/DDBJ databases">
        <title>Genomic Encyclopedia of Type Strains, Phase IV (KMG-IV): sequencing the most valuable type-strain genomes for metagenomic binning, comparative biology and taxonomic classification.</title>
        <authorList>
            <person name="Goeker M."/>
        </authorList>
    </citation>
    <scope>NUCLEOTIDE SEQUENCE [LARGE SCALE GENOMIC DNA]</scope>
    <source>
        <strain evidence="2 3">DSM 26407</strain>
    </source>
</reference>
<comment type="caution">
    <text evidence="2">The sequence shown here is derived from an EMBL/GenBank/DDBJ whole genome shotgun (WGS) entry which is preliminary data.</text>
</comment>
<gene>
    <name evidence="2" type="ORF">DFQ59_101475</name>
</gene>
<name>A0A369CKH2_9GAMM</name>
<dbReference type="RefSeq" id="WP_114278047.1">
    <property type="nucleotide sequence ID" value="NZ_QPJY01000001.1"/>
</dbReference>
<sequence length="127" mass="14164">MPGRWIEHGRSWRFVLTGLLLAVLLAGCVGGVSIRSGHWVDPALLESRLSVGVSTREDVRRVLGAPLGGGALLLPGMPGPRTQWYYYYEQGTLEDDRRQFLFVYFDGDTYDGYLWFSSLLEGTLPAP</sequence>
<dbReference type="Proteomes" id="UP000252707">
    <property type="component" value="Unassembled WGS sequence"/>
</dbReference>